<evidence type="ECO:0000313" key="7">
    <source>
        <dbReference type="EMBL" id="MRW92503.1"/>
    </source>
</evidence>
<evidence type="ECO:0000256" key="4">
    <source>
        <dbReference type="PIRSR" id="PIRSR001112-1"/>
    </source>
</evidence>
<dbReference type="EMBL" id="WKJK01000011">
    <property type="protein sequence ID" value="MRW92503.1"/>
    <property type="molecule type" value="Genomic_DNA"/>
</dbReference>
<dbReference type="Pfam" id="PF06441">
    <property type="entry name" value="EHN"/>
    <property type="match status" value="1"/>
</dbReference>
<feature type="domain" description="Epoxide hydrolase N-terminal" evidence="6">
    <location>
        <begin position="58"/>
        <end position="163"/>
    </location>
</feature>
<dbReference type="PIRSF" id="PIRSF001112">
    <property type="entry name" value="Epoxide_hydrolase"/>
    <property type="match status" value="1"/>
</dbReference>
<keyword evidence="3 7" id="KW-0378">Hydrolase</keyword>
<dbReference type="RefSeq" id="WP_154379942.1">
    <property type="nucleotide sequence ID" value="NZ_WKJK01000011.1"/>
</dbReference>
<accession>A0A6I2L3Q3</accession>
<dbReference type="PANTHER" id="PTHR21661:SF35">
    <property type="entry name" value="EPOXIDE HYDROLASE"/>
    <property type="match status" value="1"/>
</dbReference>
<organism evidence="7 8">
    <name type="scientific">Duganella guangzhouensis</name>
    <dbReference type="NCBI Taxonomy" id="2666084"/>
    <lineage>
        <taxon>Bacteria</taxon>
        <taxon>Pseudomonadati</taxon>
        <taxon>Pseudomonadota</taxon>
        <taxon>Betaproteobacteria</taxon>
        <taxon>Burkholderiales</taxon>
        <taxon>Oxalobacteraceae</taxon>
        <taxon>Telluria group</taxon>
        <taxon>Duganella</taxon>
    </lineage>
</organism>
<dbReference type="PANTHER" id="PTHR21661">
    <property type="entry name" value="EPOXIDE HYDROLASE 1-RELATED"/>
    <property type="match status" value="1"/>
</dbReference>
<feature type="active site" description="Proton donor" evidence="4">
    <location>
        <position position="358"/>
    </location>
</feature>
<name>A0A6I2L3Q3_9BURK</name>
<protein>
    <submittedName>
        <fullName evidence="7">Alpha/beta fold hydrolase</fullName>
    </submittedName>
</protein>
<dbReference type="InterPro" id="IPR029058">
    <property type="entry name" value="AB_hydrolase_fold"/>
</dbReference>
<reference evidence="7 8" key="1">
    <citation type="submission" date="2019-11" db="EMBL/GenBank/DDBJ databases">
        <title>Novel species isolated from a subtropical stream in China.</title>
        <authorList>
            <person name="Lu H."/>
        </authorList>
    </citation>
    <scope>NUCLEOTIDE SEQUENCE [LARGE SCALE GENOMIC DNA]</scope>
    <source>
        <strain evidence="7 8">FT80W</strain>
    </source>
</reference>
<dbReference type="InterPro" id="IPR000639">
    <property type="entry name" value="Epox_hydrolase-like"/>
</dbReference>
<dbReference type="InterPro" id="IPR006311">
    <property type="entry name" value="TAT_signal"/>
</dbReference>
<dbReference type="Proteomes" id="UP000433309">
    <property type="component" value="Unassembled WGS sequence"/>
</dbReference>
<gene>
    <name evidence="7" type="ORF">GJ699_21115</name>
</gene>
<evidence type="ECO:0000256" key="3">
    <source>
        <dbReference type="ARBA" id="ARBA00022801"/>
    </source>
</evidence>
<evidence type="ECO:0000313" key="8">
    <source>
        <dbReference type="Proteomes" id="UP000433309"/>
    </source>
</evidence>
<proteinExistence type="inferred from homology"/>
<feature type="active site" description="Proton acceptor" evidence="4">
    <location>
        <position position="410"/>
    </location>
</feature>
<sequence length="432" mass="47302">MDQFSHPDLSRRAALRGVATAAAAGGLASLLPASAGAADAVAKPAPVAYAQPPAVAGVRPFKAAIPQAALDDLKLRLSMVRWPEPELVPDWSQGVPLARLQALADYWQHQYDWRQAEAKLNAFPQFTTRIDGLDIHFLHVRSKHPDALPILLTHGWPGSVFEFIKSIGPLVDPTAHGGKAEDAFHVVIPSLPGYGFSGKPSTTGWGLPHIARAWATLMRRLGYRKWVAQGGDWGGGVTTWLAKQHADGLAAVHLNLPILFPPPLEDAPDQEEQATIAQLVAFDGNKSGYAKLQGTRPQTIGYALADSPVAQAAWIYEKLGEWTDSGNDPESVLTRDEILDNISLYWLTDSGASSARLYAESFTTDFSTQKLDLPVAVSLFPRELYHPPRKWAERTYSKLYYWNEAARGGHFAAFEQPTLFTAELRRAFATVR</sequence>
<dbReference type="GO" id="GO:0004301">
    <property type="term" value="F:epoxide hydrolase activity"/>
    <property type="evidence" value="ECO:0007669"/>
    <property type="project" value="TreeGrafter"/>
</dbReference>
<keyword evidence="2" id="KW-0058">Aromatic hydrocarbons catabolism</keyword>
<feature type="active site" description="Nucleophile" evidence="4">
    <location>
        <position position="232"/>
    </location>
</feature>
<keyword evidence="5" id="KW-0732">Signal</keyword>
<evidence type="ECO:0000259" key="6">
    <source>
        <dbReference type="Pfam" id="PF06441"/>
    </source>
</evidence>
<dbReference type="Gene3D" id="3.40.50.1820">
    <property type="entry name" value="alpha/beta hydrolase"/>
    <property type="match status" value="1"/>
</dbReference>
<evidence type="ECO:0000256" key="1">
    <source>
        <dbReference type="ARBA" id="ARBA00010088"/>
    </source>
</evidence>
<dbReference type="AlphaFoldDB" id="A0A6I2L3Q3"/>
<evidence type="ECO:0000256" key="5">
    <source>
        <dbReference type="SAM" id="SignalP"/>
    </source>
</evidence>
<keyword evidence="8" id="KW-1185">Reference proteome</keyword>
<dbReference type="InterPro" id="IPR016292">
    <property type="entry name" value="Epoxide_hydrolase"/>
</dbReference>
<dbReference type="PROSITE" id="PS51318">
    <property type="entry name" value="TAT"/>
    <property type="match status" value="1"/>
</dbReference>
<evidence type="ECO:0000256" key="2">
    <source>
        <dbReference type="ARBA" id="ARBA00022797"/>
    </source>
</evidence>
<dbReference type="PRINTS" id="PR00412">
    <property type="entry name" value="EPOXHYDRLASE"/>
</dbReference>
<dbReference type="SUPFAM" id="SSF53474">
    <property type="entry name" value="alpha/beta-Hydrolases"/>
    <property type="match status" value="1"/>
</dbReference>
<comment type="similarity">
    <text evidence="1">Belongs to the peptidase S33 family.</text>
</comment>
<dbReference type="InterPro" id="IPR010497">
    <property type="entry name" value="Epoxide_hydro_N"/>
</dbReference>
<feature type="signal peptide" evidence="5">
    <location>
        <begin position="1"/>
        <end position="37"/>
    </location>
</feature>
<dbReference type="GO" id="GO:0097176">
    <property type="term" value="P:epoxide metabolic process"/>
    <property type="evidence" value="ECO:0007669"/>
    <property type="project" value="TreeGrafter"/>
</dbReference>
<comment type="caution">
    <text evidence="7">The sequence shown here is derived from an EMBL/GenBank/DDBJ whole genome shotgun (WGS) entry which is preliminary data.</text>
</comment>
<feature type="chain" id="PRO_5026086872" evidence="5">
    <location>
        <begin position="38"/>
        <end position="432"/>
    </location>
</feature>